<evidence type="ECO:0000256" key="2">
    <source>
        <dbReference type="ARBA" id="ARBA00009477"/>
    </source>
</evidence>
<gene>
    <name evidence="6" type="ORF">D4739_04465</name>
</gene>
<sequence>MSGRARRRTALAAVAAIVALVIGLVAATSSAGASRYRTATAVTGDVEQTVGYDGTIAASRRRDLSFGAGGTVASVGVEPGDRVKAGQVLARLDTTDLSAAVTEAQADLAAAKATLEDVEDGQVDAVTGDASTASASPASATGSLRVVAAVATRSTTTQADQAATSPELAAQLAALAKQQAAVTSSQTAATEAIAAAKDALAAQTSACASPETDPTGAVGIAEECSAALAAVQDAQEVVAARQEALQSALDALSSTLNEAVAALGKSTTEPGGPTPETPGAPSGKAPEAAPQTPDAPSGNQGSGDNSSRSATAADLASAQAAIDVARAKVTQAEADLDAALLTAPFAGTIRAVDIAAGDDVATSDRAMVLIGTGDTTATASVPVDDLAALEVGQRARVVAGTGDPIAATVSSIGLAPEPTTDGSSATYRVTVTLDDETTAPEGTTVRVEVVTETAAKAVTVPVSAVTPLSAATGTVRLVQGEQVTRTRVTLGARGDTSVAITDGLAAGDLVVLADLEAELPSGGTQTRSTLRIGGGGTMTGPPPGMGSVR</sequence>
<keyword evidence="7" id="KW-1185">Reference proteome</keyword>
<evidence type="ECO:0000256" key="3">
    <source>
        <dbReference type="ARBA" id="ARBA00023054"/>
    </source>
</evidence>
<dbReference type="InterPro" id="IPR006143">
    <property type="entry name" value="RND_pump_MFP"/>
</dbReference>
<accession>A0A3A5H813</accession>
<dbReference type="PANTHER" id="PTHR32347:SF23">
    <property type="entry name" value="BLL5650 PROTEIN"/>
    <property type="match status" value="1"/>
</dbReference>
<dbReference type="GO" id="GO:0016020">
    <property type="term" value="C:membrane"/>
    <property type="evidence" value="ECO:0007669"/>
    <property type="project" value="InterPro"/>
</dbReference>
<dbReference type="SUPFAM" id="SSF111369">
    <property type="entry name" value="HlyD-like secretion proteins"/>
    <property type="match status" value="2"/>
</dbReference>
<dbReference type="Proteomes" id="UP000276542">
    <property type="component" value="Unassembled WGS sequence"/>
</dbReference>
<evidence type="ECO:0000256" key="4">
    <source>
        <dbReference type="SAM" id="MobiDB-lite"/>
    </source>
</evidence>
<dbReference type="InterPro" id="IPR050465">
    <property type="entry name" value="UPF0194_transport"/>
</dbReference>
<dbReference type="OrthoDB" id="3769355at2"/>
<dbReference type="Gene3D" id="2.40.420.20">
    <property type="match status" value="1"/>
</dbReference>
<reference evidence="7" key="1">
    <citation type="submission" date="2018-09" db="EMBL/GenBank/DDBJ databases">
        <authorList>
            <person name="Zhu H."/>
        </authorList>
    </citation>
    <scope>NUCLEOTIDE SEQUENCE [LARGE SCALE GENOMIC DNA]</scope>
    <source>
        <strain evidence="7">K1W22B-1</strain>
    </source>
</reference>
<dbReference type="Gene3D" id="2.40.50.100">
    <property type="match status" value="2"/>
</dbReference>
<keyword evidence="3" id="KW-0175">Coiled coil</keyword>
<proteinExistence type="inferred from homology"/>
<evidence type="ECO:0000259" key="5">
    <source>
        <dbReference type="Pfam" id="PF25967"/>
    </source>
</evidence>
<name>A0A3A5H813_9ACTN</name>
<dbReference type="AlphaFoldDB" id="A0A3A5H813"/>
<comment type="caution">
    <text evidence="6">The sequence shown here is derived from an EMBL/GenBank/DDBJ whole genome shotgun (WGS) entry which is preliminary data.</text>
</comment>
<comment type="similarity">
    <text evidence="2">Belongs to the membrane fusion protein (MFP) (TC 8.A.1) family.</text>
</comment>
<dbReference type="EMBL" id="QYRP01000002">
    <property type="protein sequence ID" value="RJS45545.1"/>
    <property type="molecule type" value="Genomic_DNA"/>
</dbReference>
<feature type="region of interest" description="Disordered" evidence="4">
    <location>
        <begin position="265"/>
        <end position="312"/>
    </location>
</feature>
<dbReference type="Pfam" id="PF25967">
    <property type="entry name" value="RND-MFP_C"/>
    <property type="match status" value="1"/>
</dbReference>
<dbReference type="PANTHER" id="PTHR32347">
    <property type="entry name" value="EFFLUX SYSTEM COMPONENT YKNX-RELATED"/>
    <property type="match status" value="1"/>
</dbReference>
<dbReference type="GO" id="GO:0022857">
    <property type="term" value="F:transmembrane transporter activity"/>
    <property type="evidence" value="ECO:0007669"/>
    <property type="project" value="InterPro"/>
</dbReference>
<feature type="region of interest" description="Disordered" evidence="4">
    <location>
        <begin position="521"/>
        <end position="549"/>
    </location>
</feature>
<dbReference type="Gene3D" id="1.10.287.470">
    <property type="entry name" value="Helix hairpin bin"/>
    <property type="match status" value="1"/>
</dbReference>
<protein>
    <submittedName>
        <fullName evidence="6">Efflux RND transporter periplasmic adaptor subunit</fullName>
    </submittedName>
</protein>
<dbReference type="RefSeq" id="WP_120059445.1">
    <property type="nucleotide sequence ID" value="NZ_QYRP01000002.1"/>
</dbReference>
<dbReference type="NCBIfam" id="TIGR01730">
    <property type="entry name" value="RND_mfp"/>
    <property type="match status" value="1"/>
</dbReference>
<dbReference type="Gene3D" id="2.40.30.170">
    <property type="match status" value="1"/>
</dbReference>
<evidence type="ECO:0000313" key="7">
    <source>
        <dbReference type="Proteomes" id="UP000276542"/>
    </source>
</evidence>
<feature type="compositionally biased region" description="Pro residues" evidence="4">
    <location>
        <begin position="540"/>
        <end position="549"/>
    </location>
</feature>
<comment type="subcellular location">
    <subcellularLocation>
        <location evidence="1">Cell envelope</location>
    </subcellularLocation>
</comment>
<dbReference type="GO" id="GO:0030313">
    <property type="term" value="C:cell envelope"/>
    <property type="evidence" value="ECO:0007669"/>
    <property type="project" value="UniProtKB-SubCell"/>
</dbReference>
<organism evidence="6 7">
    <name type="scientific">Nocardioides cavernaquae</name>
    <dbReference type="NCBI Taxonomy" id="2321396"/>
    <lineage>
        <taxon>Bacteria</taxon>
        <taxon>Bacillati</taxon>
        <taxon>Actinomycetota</taxon>
        <taxon>Actinomycetes</taxon>
        <taxon>Propionibacteriales</taxon>
        <taxon>Nocardioidaceae</taxon>
        <taxon>Nocardioides</taxon>
    </lineage>
</organism>
<feature type="domain" description="Multidrug resistance protein MdtA-like C-terminal permuted SH3" evidence="5">
    <location>
        <begin position="457"/>
        <end position="514"/>
    </location>
</feature>
<dbReference type="InterPro" id="IPR058627">
    <property type="entry name" value="MdtA-like_C"/>
</dbReference>
<evidence type="ECO:0000313" key="6">
    <source>
        <dbReference type="EMBL" id="RJS45545.1"/>
    </source>
</evidence>
<evidence type="ECO:0000256" key="1">
    <source>
        <dbReference type="ARBA" id="ARBA00004196"/>
    </source>
</evidence>